<proteinExistence type="inferred from homology"/>
<reference evidence="2 3" key="1">
    <citation type="submission" date="2016-04" db="EMBL/GenBank/DDBJ databases">
        <title>Genome sequence of Clostridium magnum DSM 2767.</title>
        <authorList>
            <person name="Poehlein A."/>
            <person name="Uhlig R."/>
            <person name="Fischer R."/>
            <person name="Bahl H."/>
            <person name="Daniel R."/>
        </authorList>
    </citation>
    <scope>NUCLEOTIDE SEQUENCE [LARGE SCALE GENOMIC DNA]</scope>
    <source>
        <strain evidence="2 3">DSM 2767</strain>
    </source>
</reference>
<evidence type="ECO:0000256" key="1">
    <source>
        <dbReference type="HAMAP-Rule" id="MF_00775"/>
    </source>
</evidence>
<name>A0A161WG36_9CLOT</name>
<keyword evidence="3" id="KW-1185">Reference proteome</keyword>
<dbReference type="Pfam" id="PF11578">
    <property type="entry name" value="DUF3237"/>
    <property type="match status" value="1"/>
</dbReference>
<dbReference type="PANTHER" id="PTHR37315:SF1">
    <property type="entry name" value="UPF0311 PROTEIN BLR7842"/>
    <property type="match status" value="1"/>
</dbReference>
<dbReference type="AlphaFoldDB" id="A0A161WG36"/>
<organism evidence="2 3">
    <name type="scientific">Clostridium magnum DSM 2767</name>
    <dbReference type="NCBI Taxonomy" id="1121326"/>
    <lineage>
        <taxon>Bacteria</taxon>
        <taxon>Bacillati</taxon>
        <taxon>Bacillota</taxon>
        <taxon>Clostridia</taxon>
        <taxon>Eubacteriales</taxon>
        <taxon>Clostridiaceae</taxon>
        <taxon>Clostridium</taxon>
    </lineage>
</organism>
<dbReference type="RefSeq" id="WP_066625185.1">
    <property type="nucleotide sequence ID" value="NZ_FQXL01000028.1"/>
</dbReference>
<gene>
    <name evidence="2" type="ORF">CLMAG_35550</name>
</gene>
<sequence length="158" mass="18009">MKNVEVKEGNLEEVFSIEVKVDKPIVVGQDELVGRRQLIPILSGEVKGDKFKGIVLPGGVDSQVIRPDGKCELSARYAIKLEDGATIYIENNGIRTVPNEYIEAVKAGEFVDPNIYYFRTVPTFEVYEEKYRWMTKQLFICSATRLVDKVLLKFYKVI</sequence>
<dbReference type="STRING" id="1121326.CLMAG_35550"/>
<comment type="caution">
    <text evidence="2">The sequence shown here is derived from an EMBL/GenBank/DDBJ whole genome shotgun (WGS) entry which is preliminary data.</text>
</comment>
<accession>A0A161WG36</accession>
<dbReference type="Proteomes" id="UP000076603">
    <property type="component" value="Unassembled WGS sequence"/>
</dbReference>
<dbReference type="OrthoDB" id="2003249at2"/>
<dbReference type="HAMAP" id="MF_00775">
    <property type="entry name" value="UPF0311"/>
    <property type="match status" value="1"/>
</dbReference>
<dbReference type="PANTHER" id="PTHR37315">
    <property type="entry name" value="UPF0311 PROTEIN BLR7842"/>
    <property type="match status" value="1"/>
</dbReference>
<evidence type="ECO:0000313" key="2">
    <source>
        <dbReference type="EMBL" id="KZL90655.1"/>
    </source>
</evidence>
<dbReference type="Gene3D" id="2.40.160.20">
    <property type="match status" value="1"/>
</dbReference>
<protein>
    <recommendedName>
        <fullName evidence="1">UPF0311 protein CLMAG_35550</fullName>
    </recommendedName>
</protein>
<comment type="similarity">
    <text evidence="1">Belongs to the UPF0311 family.</text>
</comment>
<evidence type="ECO:0000313" key="3">
    <source>
        <dbReference type="Proteomes" id="UP000076603"/>
    </source>
</evidence>
<dbReference type="InterPro" id="IPR020915">
    <property type="entry name" value="UPF0311"/>
</dbReference>
<dbReference type="PATRIC" id="fig|1121326.3.peg.3599"/>
<dbReference type="EMBL" id="LWAE01000004">
    <property type="protein sequence ID" value="KZL90655.1"/>
    <property type="molecule type" value="Genomic_DNA"/>
</dbReference>